<protein>
    <recommendedName>
        <fullName evidence="1">RNA-editing substrate-binding complex 6 protein domain-containing protein</fullName>
    </recommendedName>
</protein>
<dbReference type="Pfam" id="PF26188">
    <property type="entry name" value="RESC6"/>
    <property type="match status" value="1"/>
</dbReference>
<dbReference type="VEuPathDB" id="PlasmoDB:PocGH01_10012000"/>
<dbReference type="OrthoDB" id="293274at2759"/>
<evidence type="ECO:0000313" key="2">
    <source>
        <dbReference type="EMBL" id="SCQ16372.1"/>
    </source>
</evidence>
<dbReference type="InterPro" id="IPR058917">
    <property type="entry name" value="RESC6_dom"/>
</dbReference>
<feature type="domain" description="RNA-editing substrate-binding complex 6 protein" evidence="1">
    <location>
        <begin position="302"/>
        <end position="481"/>
    </location>
</feature>
<sequence length="899" mass="104974">MKVSQTVNVLTSKALQNARKEKGYMFYSTGKKSFGDLYPPRKRCEKIKHLDILNEVYFDMTDAIKEKNNLEMEEYKNFHKNICEIIIHNSISKKNEVIKNIMRYCIELNGKKKQIEKDGIQKQSSTKWDSNSSTFNTVSNVSDTPFRDSEEEAIFEVIKGNVREYSNEFNSCDIGIILKCLIKIKRKDTQLISILLHHFFKRNMKFSQYGTLYVLNSFSKWKLLPQYENNFKLLCFNILQKLDDIEIKILCLMCNYVSSLYSFNRSCVANFIQRVCNFLVMKWGTRTVESAADNGITTVWTAESIHHAANACARVNYLNKEMFQLWKSLIEKRVSEFSLDELVSLTNAYSKFKSAEDANFLSLFVLIAEQVIKKSYALKPRHLSVLANSFNNACILHEKLFHIITDMSLMHISCFEPKQIVMIIHSYVNIGLLNNRLLDTIWNYAGEFIHEYTMQELSMLLQAYTKSSQHREIFFNQLIHRIYSYITSAYPFLKRGSHDSEKYDHQRYVHISALLSREDYLSTDLTDEKLPLLFYFIYHQKNYCAHQVEHHAGDHADHTDFVANDGRDELTTSNETTCGEYNSYNKVDNVHVNKVRNEKDEPNLPTFTYLINEKNQRNGRNSTNSDETILGVVPHYVEINGELHGKASYVLKESTDCRSVIMWRRVPNEEAEVPLPDGEKMENALIKHISKDINATLLCSVIYSLIKGNCLLQYELLICLSKLSIIFLRHFKSTELANVCVALSQAYIRASDENDRQNNIISRNQKEEKLNNPTQQTSQLTTNYANENAEYDEMLYNFSKRYLIVCIHFFDNVEFYLKKKKNAFTDVYSAYKFVTSFGSLRMDKYAPVALHVFRLHILLIKHLSYLPLQKMTDAFIQMHVYNEDVYSFIKKIQKMKKNK</sequence>
<evidence type="ECO:0000259" key="1">
    <source>
        <dbReference type="Pfam" id="PF26188"/>
    </source>
</evidence>
<accession>A0A1D3U8H9</accession>
<evidence type="ECO:0000313" key="3">
    <source>
        <dbReference type="Proteomes" id="UP000242942"/>
    </source>
</evidence>
<keyword evidence="3" id="KW-1185">Reference proteome</keyword>
<organism evidence="2 3">
    <name type="scientific">Plasmodium ovale</name>
    <name type="common">malaria parasite P. ovale</name>
    <dbReference type="NCBI Taxonomy" id="36330"/>
    <lineage>
        <taxon>Eukaryota</taxon>
        <taxon>Sar</taxon>
        <taxon>Alveolata</taxon>
        <taxon>Apicomplexa</taxon>
        <taxon>Aconoidasida</taxon>
        <taxon>Haemosporida</taxon>
        <taxon>Plasmodiidae</taxon>
        <taxon>Plasmodium</taxon>
        <taxon>Plasmodium (Plasmodium)</taxon>
    </lineage>
</organism>
<dbReference type="VEuPathDB" id="PlasmoDB:POWCR01_100007400"/>
<dbReference type="EMBL" id="LT594591">
    <property type="protein sequence ID" value="SCQ16372.1"/>
    <property type="molecule type" value="Genomic_DNA"/>
</dbReference>
<proteinExistence type="predicted"/>
<reference evidence="2 3" key="1">
    <citation type="submission" date="2016-06" db="EMBL/GenBank/DDBJ databases">
        <authorList>
            <consortium name="Pathogen Informatics"/>
        </authorList>
    </citation>
    <scope>NUCLEOTIDE SEQUENCE [LARGE SCALE GENOMIC DNA]</scope>
    <source>
        <strain evidence="2">PocGH01</strain>
    </source>
</reference>
<dbReference type="AlphaFoldDB" id="A0A1D3U8H9"/>
<dbReference type="Proteomes" id="UP000242942">
    <property type="component" value="Chromosome 10"/>
</dbReference>
<gene>
    <name evidence="2" type="primary">PocGH01_10012000</name>
    <name evidence="2" type="ORF">POCGH01_10012000</name>
</gene>
<name>A0A1D3U8H9_PLAOA</name>